<dbReference type="EMBL" id="BAABCP010000001">
    <property type="protein sequence ID" value="GAA3934808.1"/>
    <property type="molecule type" value="Genomic_DNA"/>
</dbReference>
<protein>
    <submittedName>
        <fullName evidence="3">Serine hydrolase domain-containing protein</fullName>
    </submittedName>
</protein>
<dbReference type="SUPFAM" id="SSF56601">
    <property type="entry name" value="beta-lactamase/transpeptidase-like"/>
    <property type="match status" value="1"/>
</dbReference>
<keyword evidence="1" id="KW-1133">Transmembrane helix</keyword>
<proteinExistence type="predicted"/>
<feature type="transmembrane region" description="Helical" evidence="1">
    <location>
        <begin position="418"/>
        <end position="441"/>
    </location>
</feature>
<dbReference type="Pfam" id="PF00144">
    <property type="entry name" value="Beta-lactamase"/>
    <property type="match status" value="1"/>
</dbReference>
<dbReference type="InterPro" id="IPR050491">
    <property type="entry name" value="AmpC-like"/>
</dbReference>
<dbReference type="PANTHER" id="PTHR46825">
    <property type="entry name" value="D-ALANYL-D-ALANINE-CARBOXYPEPTIDASE/ENDOPEPTIDASE AMPH"/>
    <property type="match status" value="1"/>
</dbReference>
<dbReference type="Gene3D" id="3.40.710.10">
    <property type="entry name" value="DD-peptidase/beta-lactamase superfamily"/>
    <property type="match status" value="1"/>
</dbReference>
<reference evidence="4" key="1">
    <citation type="journal article" date="2019" name="Int. J. Syst. Evol. Microbiol.">
        <title>The Global Catalogue of Microorganisms (GCM) 10K type strain sequencing project: providing services to taxonomists for standard genome sequencing and annotation.</title>
        <authorList>
            <consortium name="The Broad Institute Genomics Platform"/>
            <consortium name="The Broad Institute Genome Sequencing Center for Infectious Disease"/>
            <person name="Wu L."/>
            <person name="Ma J."/>
        </authorList>
    </citation>
    <scope>NUCLEOTIDE SEQUENCE [LARGE SCALE GENOMIC DNA]</scope>
    <source>
        <strain evidence="4">JCM 17024</strain>
    </source>
</reference>
<feature type="transmembrane region" description="Helical" evidence="1">
    <location>
        <begin position="453"/>
        <end position="477"/>
    </location>
</feature>
<evidence type="ECO:0000313" key="4">
    <source>
        <dbReference type="Proteomes" id="UP001501591"/>
    </source>
</evidence>
<dbReference type="PANTHER" id="PTHR46825:SF9">
    <property type="entry name" value="BETA-LACTAMASE-RELATED DOMAIN-CONTAINING PROTEIN"/>
    <property type="match status" value="1"/>
</dbReference>
<dbReference type="Proteomes" id="UP001501591">
    <property type="component" value="Unassembled WGS sequence"/>
</dbReference>
<keyword evidence="3" id="KW-0378">Hydrolase</keyword>
<keyword evidence="1" id="KW-0472">Membrane</keyword>
<evidence type="ECO:0000313" key="3">
    <source>
        <dbReference type="EMBL" id="GAA3934808.1"/>
    </source>
</evidence>
<name>A0ABP7N292_9MICO</name>
<gene>
    <name evidence="3" type="ORF">GCM10022383_11510</name>
</gene>
<keyword evidence="4" id="KW-1185">Reference proteome</keyword>
<feature type="domain" description="Beta-lactamase-related" evidence="2">
    <location>
        <begin position="53"/>
        <end position="350"/>
    </location>
</feature>
<evidence type="ECO:0000259" key="2">
    <source>
        <dbReference type="Pfam" id="PF00144"/>
    </source>
</evidence>
<organism evidence="3 4">
    <name type="scientific">Microbacterium soli</name>
    <dbReference type="NCBI Taxonomy" id="446075"/>
    <lineage>
        <taxon>Bacteria</taxon>
        <taxon>Bacillati</taxon>
        <taxon>Actinomycetota</taxon>
        <taxon>Actinomycetes</taxon>
        <taxon>Micrococcales</taxon>
        <taxon>Microbacteriaceae</taxon>
        <taxon>Microbacterium</taxon>
    </lineage>
</organism>
<dbReference type="RefSeq" id="WP_344818575.1">
    <property type="nucleotide sequence ID" value="NZ_BAABCP010000001.1"/>
</dbReference>
<accession>A0ABP7N292</accession>
<sequence>MSRTATIATTTHSRFTRTRLAAAIGVALALMAQIMPIQAASAAPQEDVQGWLEEVNASGVPAIAVVVTHGNEVAVEAGAGQVDGRPVDEHTSFRIESLSKSFTATAVMQLVEEKRVDLDVPVTQYLPDLRLDDERAESITVRQLLNQSSGISDATLGFDQYAAGPQTPREAGELLSRSRLAFDPGTDWAYSNPNYWICAQLIEEVSGQDLDTYLQQNILDPLGMDETTSASTSGQVQGAPGHAQAFGAPVRVTGPDSWVAGAGGVTSTAHDLGIWLRFQHGVLPGGEEVLSAAMRDEMHRRQAPEGGLYALGWYSGPPADGGVERVSHSGVGAGTSAYQGLFPHETGIAVLQASSALDSYEIAASLYEASSTGELGTAPPAPGPGRDIVITLVAIALLGLFARGIVRSARWARRLGKIRATITLGIGAVVAAVLFTVPVWGSAILGRAATWPILFAGAPIPVIAVLAIAVGVGLLIIARLARLIAYVAAEQHGQ</sequence>
<feature type="transmembrane region" description="Helical" evidence="1">
    <location>
        <begin position="388"/>
        <end position="406"/>
    </location>
</feature>
<evidence type="ECO:0000256" key="1">
    <source>
        <dbReference type="SAM" id="Phobius"/>
    </source>
</evidence>
<keyword evidence="1" id="KW-0812">Transmembrane</keyword>
<dbReference type="GO" id="GO:0016787">
    <property type="term" value="F:hydrolase activity"/>
    <property type="evidence" value="ECO:0007669"/>
    <property type="project" value="UniProtKB-KW"/>
</dbReference>
<dbReference type="InterPro" id="IPR001466">
    <property type="entry name" value="Beta-lactam-related"/>
</dbReference>
<comment type="caution">
    <text evidence="3">The sequence shown here is derived from an EMBL/GenBank/DDBJ whole genome shotgun (WGS) entry which is preliminary data.</text>
</comment>
<dbReference type="InterPro" id="IPR012338">
    <property type="entry name" value="Beta-lactam/transpept-like"/>
</dbReference>